<dbReference type="SMART" id="SM00911">
    <property type="entry name" value="HWE_HK"/>
    <property type="match status" value="1"/>
</dbReference>
<keyword evidence="7" id="KW-0285">Flavoprotein</keyword>
<dbReference type="SUPFAM" id="SSF55874">
    <property type="entry name" value="ATPase domain of HSP90 chaperone/DNA topoisomerase II/histidine kinase"/>
    <property type="match status" value="1"/>
</dbReference>
<dbReference type="GO" id="GO:0016020">
    <property type="term" value="C:membrane"/>
    <property type="evidence" value="ECO:0007669"/>
    <property type="project" value="UniProtKB-SubCell"/>
</dbReference>
<dbReference type="InterPro" id="IPR013655">
    <property type="entry name" value="PAS_fold_3"/>
</dbReference>
<accession>A0A2U1V3G0</accession>
<feature type="domain" description="HAMP" evidence="21">
    <location>
        <begin position="317"/>
        <end position="368"/>
    </location>
</feature>
<dbReference type="EC" id="2.7.13.3" evidence="3"/>
<feature type="compositionally biased region" description="Pro residues" evidence="17">
    <location>
        <begin position="7"/>
        <end position="18"/>
    </location>
</feature>
<dbReference type="Pfam" id="PF00672">
    <property type="entry name" value="HAMP"/>
    <property type="match status" value="1"/>
</dbReference>
<evidence type="ECO:0000313" key="22">
    <source>
        <dbReference type="EMBL" id="PWC28450.1"/>
    </source>
</evidence>
<dbReference type="InterPro" id="IPR011102">
    <property type="entry name" value="Sig_transdc_His_kinase_HWE"/>
</dbReference>
<dbReference type="SUPFAM" id="SSF55785">
    <property type="entry name" value="PYP-like sensor domain (PAS domain)"/>
    <property type="match status" value="1"/>
</dbReference>
<evidence type="ECO:0000256" key="6">
    <source>
        <dbReference type="ARBA" id="ARBA00022606"/>
    </source>
</evidence>
<keyword evidence="23" id="KW-1185">Reference proteome</keyword>
<dbReference type="InterPro" id="IPR000700">
    <property type="entry name" value="PAS-assoc_C"/>
</dbReference>
<dbReference type="InterPro" id="IPR035965">
    <property type="entry name" value="PAS-like_dom_sf"/>
</dbReference>
<dbReference type="PROSITE" id="PS50113">
    <property type="entry name" value="PAC"/>
    <property type="match status" value="1"/>
</dbReference>
<protein>
    <recommendedName>
        <fullName evidence="3">histidine kinase</fullName>
        <ecNumber evidence="3">2.7.13.3</ecNumber>
    </recommendedName>
</protein>
<keyword evidence="18" id="KW-1133">Transmembrane helix</keyword>
<dbReference type="PANTHER" id="PTHR41523:SF8">
    <property type="entry name" value="ETHYLENE RESPONSE SENSOR PROTEIN"/>
    <property type="match status" value="1"/>
</dbReference>
<evidence type="ECO:0000256" key="4">
    <source>
        <dbReference type="ARBA" id="ARBA00022543"/>
    </source>
</evidence>
<evidence type="ECO:0000313" key="23">
    <source>
        <dbReference type="Proteomes" id="UP000245048"/>
    </source>
</evidence>
<evidence type="ECO:0000259" key="20">
    <source>
        <dbReference type="PROSITE" id="PS50113"/>
    </source>
</evidence>
<keyword evidence="14" id="KW-0157">Chromophore</keyword>
<feature type="region of interest" description="Disordered" evidence="17">
    <location>
        <begin position="1"/>
        <end position="31"/>
    </location>
</feature>
<dbReference type="GO" id="GO:0004673">
    <property type="term" value="F:protein histidine kinase activity"/>
    <property type="evidence" value="ECO:0007669"/>
    <property type="project" value="UniProtKB-EC"/>
</dbReference>
<keyword evidence="18" id="KW-0812">Transmembrane</keyword>
<evidence type="ECO:0000256" key="2">
    <source>
        <dbReference type="ARBA" id="ARBA00004370"/>
    </source>
</evidence>
<keyword evidence="13" id="KW-0067">ATP-binding</keyword>
<feature type="transmembrane region" description="Helical" evidence="18">
    <location>
        <begin position="39"/>
        <end position="66"/>
    </location>
</feature>
<comment type="subcellular location">
    <subcellularLocation>
        <location evidence="2">Membrane</location>
    </subcellularLocation>
</comment>
<dbReference type="Proteomes" id="UP000245048">
    <property type="component" value="Unassembled WGS sequence"/>
</dbReference>
<evidence type="ECO:0000256" key="16">
    <source>
        <dbReference type="ARBA" id="ARBA00023170"/>
    </source>
</evidence>
<keyword evidence="6" id="KW-0716">Sensory transduction</keyword>
<evidence type="ECO:0000256" key="1">
    <source>
        <dbReference type="ARBA" id="ARBA00000085"/>
    </source>
</evidence>
<evidence type="ECO:0000256" key="8">
    <source>
        <dbReference type="ARBA" id="ARBA00022643"/>
    </source>
</evidence>
<dbReference type="GO" id="GO:0009881">
    <property type="term" value="F:photoreceptor activity"/>
    <property type="evidence" value="ECO:0007669"/>
    <property type="project" value="UniProtKB-KW"/>
</dbReference>
<comment type="catalytic activity">
    <reaction evidence="1">
        <text>ATP + protein L-histidine = ADP + protein N-phospho-L-histidine.</text>
        <dbReference type="EC" id="2.7.13.3"/>
    </reaction>
</comment>
<dbReference type="InterPro" id="IPR000014">
    <property type="entry name" value="PAS"/>
</dbReference>
<keyword evidence="10" id="KW-0677">Repeat</keyword>
<keyword evidence="11" id="KW-0547">Nucleotide-binding</keyword>
<keyword evidence="16" id="KW-0675">Receptor</keyword>
<dbReference type="CDD" id="cd18774">
    <property type="entry name" value="PDC2_HK_sensor"/>
    <property type="match status" value="1"/>
</dbReference>
<feature type="transmembrane region" description="Helical" evidence="18">
    <location>
        <begin position="295"/>
        <end position="316"/>
    </location>
</feature>
<dbReference type="AlphaFoldDB" id="A0A2U1V3G0"/>
<evidence type="ECO:0000259" key="19">
    <source>
        <dbReference type="PROSITE" id="PS50112"/>
    </source>
</evidence>
<dbReference type="Gene3D" id="3.30.565.10">
    <property type="entry name" value="Histidine kinase-like ATPase, C-terminal domain"/>
    <property type="match status" value="1"/>
</dbReference>
<dbReference type="PROSITE" id="PS50885">
    <property type="entry name" value="HAMP"/>
    <property type="match status" value="1"/>
</dbReference>
<gene>
    <name evidence="22" type="ORF">CR165_12190</name>
</gene>
<dbReference type="EMBL" id="PDOA01000007">
    <property type="protein sequence ID" value="PWC28450.1"/>
    <property type="molecule type" value="Genomic_DNA"/>
</dbReference>
<keyword evidence="8" id="KW-0288">FMN</keyword>
<evidence type="ECO:0000256" key="9">
    <source>
        <dbReference type="ARBA" id="ARBA00022679"/>
    </source>
</evidence>
<dbReference type="GO" id="GO:0007165">
    <property type="term" value="P:signal transduction"/>
    <property type="evidence" value="ECO:0007669"/>
    <property type="project" value="InterPro"/>
</dbReference>
<dbReference type="InterPro" id="IPR001610">
    <property type="entry name" value="PAC"/>
</dbReference>
<dbReference type="Gene3D" id="6.10.340.10">
    <property type="match status" value="1"/>
</dbReference>
<dbReference type="InterPro" id="IPR036890">
    <property type="entry name" value="HATPase_C_sf"/>
</dbReference>
<evidence type="ECO:0000256" key="15">
    <source>
        <dbReference type="ARBA" id="ARBA00023026"/>
    </source>
</evidence>
<evidence type="ECO:0000256" key="12">
    <source>
        <dbReference type="ARBA" id="ARBA00022777"/>
    </source>
</evidence>
<feature type="domain" description="PAC" evidence="20">
    <location>
        <begin position="449"/>
        <end position="502"/>
    </location>
</feature>
<reference evidence="23" key="1">
    <citation type="submission" date="2017-10" db="EMBL/GenBank/DDBJ databases">
        <authorList>
            <person name="Toshchakov S.V."/>
            <person name="Goeva M.A."/>
        </authorList>
    </citation>
    <scope>NUCLEOTIDE SEQUENCE [LARGE SCALE GENOMIC DNA]</scope>
    <source>
        <strain evidence="23">JR1/69-1-13</strain>
    </source>
</reference>
<evidence type="ECO:0000256" key="14">
    <source>
        <dbReference type="ARBA" id="ARBA00022991"/>
    </source>
</evidence>
<dbReference type="Pfam" id="PF07536">
    <property type="entry name" value="HWE_HK"/>
    <property type="match status" value="1"/>
</dbReference>
<evidence type="ECO:0000256" key="13">
    <source>
        <dbReference type="ARBA" id="ARBA00022840"/>
    </source>
</evidence>
<comment type="caution">
    <text evidence="22">The sequence shown here is derived from an EMBL/GenBank/DDBJ whole genome shotgun (WGS) entry which is preliminary data.</text>
</comment>
<dbReference type="GO" id="GO:0005524">
    <property type="term" value="F:ATP binding"/>
    <property type="evidence" value="ECO:0007669"/>
    <property type="project" value="UniProtKB-KW"/>
</dbReference>
<dbReference type="SMART" id="SM00086">
    <property type="entry name" value="PAC"/>
    <property type="match status" value="1"/>
</dbReference>
<evidence type="ECO:0000256" key="17">
    <source>
        <dbReference type="SAM" id="MobiDB-lite"/>
    </source>
</evidence>
<keyword evidence="9" id="KW-0808">Transferase</keyword>
<evidence type="ECO:0000256" key="18">
    <source>
        <dbReference type="SAM" id="Phobius"/>
    </source>
</evidence>
<dbReference type="InterPro" id="IPR003660">
    <property type="entry name" value="HAMP_dom"/>
</dbReference>
<dbReference type="PANTHER" id="PTHR41523">
    <property type="entry name" value="TWO-COMPONENT SYSTEM SENSOR PROTEIN"/>
    <property type="match status" value="1"/>
</dbReference>
<organism evidence="22 23">
    <name type="scientific">Teichococcus aestuarii</name>
    <dbReference type="NCBI Taxonomy" id="568898"/>
    <lineage>
        <taxon>Bacteria</taxon>
        <taxon>Pseudomonadati</taxon>
        <taxon>Pseudomonadota</taxon>
        <taxon>Alphaproteobacteria</taxon>
        <taxon>Acetobacterales</taxon>
        <taxon>Roseomonadaceae</taxon>
        <taxon>Roseomonas</taxon>
    </lineage>
</organism>
<sequence>MGESPGPALPEMPLPDPSLGPGRGRPAPGAVGRRPRRSLAFYLFLLCFVLLVPVVLLSGLMLHGLFEAERERLWRAAHDRARAITIVLERDLASRIAALQALAASPELDEAVPEPSMLEGFARQARAIETLLDGSVTLLDPAGHFADPRGTAAADGDRPTLPGFLEVRADEGAPLRLVVPVSRGGRLLRALSLDMSPDWLRRQLLQARLPPGWIAVAVDRDGRLMARTERQEEFQGQRIDAALVLADEQTTLWQTRSLTGERVLVGYAVSELFGWRVGVLAPVRLVEDALYPSRTFMGAAFLLLALVAVLLALLFARRIARPVRALAEAAKALGQGRAVRLPNLPVRELNDVGAALAEASQALQRRTAALAESEARLARALKAGRIATWEWEAAGDTLTGSPGREALYGRPPGSLGDHAALLAATHPEDRPRLRATIAAALAPDGPDLYDVKFRILRPEGTVRWLRSQGAVVEREADGRPARLSGVVMDITAAQKAIEREQVLVSEVDHRARNVLTVVQSLLRMSRADDPADFAEAVRGRVGALAKAHTLLARERWSGGEWHALLHETLAAYQAGKRVLRQGPPLTLAAHSVQPLAMVLHELASNAARHGALSHEGGRVELSWFVREGRLTLLWAEHGGPALAGPPLPGFGLRLVESTIRRQLGGGVELGTAGNVLTCRISLPAERVLRDDSMPPTAFSPSEAAIARFG</sequence>
<keyword evidence="4" id="KW-0600">Photoreceptor protein</keyword>
<evidence type="ECO:0000256" key="7">
    <source>
        <dbReference type="ARBA" id="ARBA00022630"/>
    </source>
</evidence>
<evidence type="ECO:0000259" key="21">
    <source>
        <dbReference type="PROSITE" id="PS50885"/>
    </source>
</evidence>
<keyword evidence="12" id="KW-0418">Kinase</keyword>
<keyword evidence="15" id="KW-0843">Virulence</keyword>
<evidence type="ECO:0000256" key="5">
    <source>
        <dbReference type="ARBA" id="ARBA00022553"/>
    </source>
</evidence>
<dbReference type="Gene3D" id="3.30.450.20">
    <property type="entry name" value="PAS domain"/>
    <property type="match status" value="1"/>
</dbReference>
<evidence type="ECO:0000256" key="10">
    <source>
        <dbReference type="ARBA" id="ARBA00022737"/>
    </source>
</evidence>
<evidence type="ECO:0000256" key="3">
    <source>
        <dbReference type="ARBA" id="ARBA00012438"/>
    </source>
</evidence>
<dbReference type="CDD" id="cd00130">
    <property type="entry name" value="PAS"/>
    <property type="match status" value="1"/>
</dbReference>
<evidence type="ECO:0000256" key="11">
    <source>
        <dbReference type="ARBA" id="ARBA00022741"/>
    </source>
</evidence>
<dbReference type="Pfam" id="PF08447">
    <property type="entry name" value="PAS_3"/>
    <property type="match status" value="1"/>
</dbReference>
<dbReference type="NCBIfam" id="TIGR00229">
    <property type="entry name" value="sensory_box"/>
    <property type="match status" value="1"/>
</dbReference>
<dbReference type="Gene3D" id="2.10.70.100">
    <property type="match status" value="1"/>
</dbReference>
<feature type="domain" description="PAS" evidence="19">
    <location>
        <begin position="373"/>
        <end position="444"/>
    </location>
</feature>
<keyword evidence="18" id="KW-0472">Membrane</keyword>
<keyword evidence="5" id="KW-0597">Phosphoprotein</keyword>
<dbReference type="PROSITE" id="PS50112">
    <property type="entry name" value="PAS"/>
    <property type="match status" value="1"/>
</dbReference>
<proteinExistence type="predicted"/>
<name>A0A2U1V3G0_9PROT</name>